<keyword evidence="2" id="KW-1185">Reference proteome</keyword>
<proteinExistence type="predicted"/>
<gene>
    <name evidence="1" type="ORF">O181_020073</name>
</gene>
<protein>
    <submittedName>
        <fullName evidence="1">Uncharacterized protein</fullName>
    </submittedName>
</protein>
<comment type="caution">
    <text evidence="1">The sequence shown here is derived from an EMBL/GenBank/DDBJ whole genome shotgun (WGS) entry which is preliminary data.</text>
</comment>
<evidence type="ECO:0000313" key="2">
    <source>
        <dbReference type="Proteomes" id="UP000765509"/>
    </source>
</evidence>
<name>A0A9Q3CC87_9BASI</name>
<dbReference type="EMBL" id="AVOT02005939">
    <property type="protein sequence ID" value="MBW0480358.1"/>
    <property type="molecule type" value="Genomic_DNA"/>
</dbReference>
<organism evidence="1 2">
    <name type="scientific">Austropuccinia psidii MF-1</name>
    <dbReference type="NCBI Taxonomy" id="1389203"/>
    <lineage>
        <taxon>Eukaryota</taxon>
        <taxon>Fungi</taxon>
        <taxon>Dikarya</taxon>
        <taxon>Basidiomycota</taxon>
        <taxon>Pucciniomycotina</taxon>
        <taxon>Pucciniomycetes</taxon>
        <taxon>Pucciniales</taxon>
        <taxon>Sphaerophragmiaceae</taxon>
        <taxon>Austropuccinia</taxon>
    </lineage>
</organism>
<evidence type="ECO:0000313" key="1">
    <source>
        <dbReference type="EMBL" id="MBW0480358.1"/>
    </source>
</evidence>
<dbReference type="Proteomes" id="UP000765509">
    <property type="component" value="Unassembled WGS sequence"/>
</dbReference>
<reference evidence="1" key="1">
    <citation type="submission" date="2021-03" db="EMBL/GenBank/DDBJ databases">
        <title>Draft genome sequence of rust myrtle Austropuccinia psidii MF-1, a brazilian biotype.</title>
        <authorList>
            <person name="Quecine M.C."/>
            <person name="Pachon D.M.R."/>
            <person name="Bonatelli M.L."/>
            <person name="Correr F.H."/>
            <person name="Franceschini L.M."/>
            <person name="Leite T.F."/>
            <person name="Margarido G.R.A."/>
            <person name="Almeida C.A."/>
            <person name="Ferrarezi J.A."/>
            <person name="Labate C.A."/>
        </authorList>
    </citation>
    <scope>NUCLEOTIDE SEQUENCE</scope>
    <source>
        <strain evidence="1">MF-1</strain>
    </source>
</reference>
<sequence length="228" mass="26066">MSELTEKIPLFILDSNESASLFITHYTKWVVKLSSFPSFKWDLFIVYLPKAENLILVYGFLYHFTNIIDWKNDFFTYGSSGVIPPTSNEFATAFNLVFLVGELNTPSLCSSVYNTPIIPSHSVLSSRDGFFKVVRYLGEDVSISSLHLYQGVMELPPCSFHASLEEQWDAEEEPEKIETVFNVVPPAYQKYLDVFFKVKEEKHPPHCTCDHHIEPEGSLPPVVVIYLL</sequence>
<accession>A0A9Q3CC87</accession>
<dbReference type="OrthoDB" id="3057910at2759"/>
<dbReference type="AlphaFoldDB" id="A0A9Q3CC87"/>